<feature type="region of interest" description="Disordered" evidence="1">
    <location>
        <begin position="22"/>
        <end position="85"/>
    </location>
</feature>
<keyword evidence="2" id="KW-0732">Signal</keyword>
<comment type="caution">
    <text evidence="3">The sequence shown here is derived from an EMBL/GenBank/DDBJ whole genome shotgun (WGS) entry which is preliminary data.</text>
</comment>
<dbReference type="AlphaFoldDB" id="A0A2T0ZY70"/>
<keyword evidence="4" id="KW-1185">Reference proteome</keyword>
<dbReference type="EMBL" id="PVUE01000012">
    <property type="protein sequence ID" value="PRZ41028.1"/>
    <property type="molecule type" value="Genomic_DNA"/>
</dbReference>
<feature type="chain" id="PRO_5039576564" description="DUF4352 domain-containing protein" evidence="2">
    <location>
        <begin position="25"/>
        <end position="225"/>
    </location>
</feature>
<accession>A0A2T0ZY70</accession>
<evidence type="ECO:0000313" key="3">
    <source>
        <dbReference type="EMBL" id="PRZ41028.1"/>
    </source>
</evidence>
<dbReference type="OrthoDB" id="5189380at2"/>
<gene>
    <name evidence="3" type="ORF">CLV47_11261</name>
</gene>
<dbReference type="PROSITE" id="PS51257">
    <property type="entry name" value="PROKAR_LIPOPROTEIN"/>
    <property type="match status" value="1"/>
</dbReference>
<protein>
    <recommendedName>
        <fullName evidence="5">DUF4352 domain-containing protein</fullName>
    </recommendedName>
</protein>
<feature type="signal peptide" evidence="2">
    <location>
        <begin position="1"/>
        <end position="24"/>
    </location>
</feature>
<evidence type="ECO:0008006" key="5">
    <source>
        <dbReference type="Google" id="ProtNLM"/>
    </source>
</evidence>
<feature type="compositionally biased region" description="Low complexity" evidence="1">
    <location>
        <begin position="57"/>
        <end position="68"/>
    </location>
</feature>
<organism evidence="3 4">
    <name type="scientific">Antricoccus suffuscus</name>
    <dbReference type="NCBI Taxonomy" id="1629062"/>
    <lineage>
        <taxon>Bacteria</taxon>
        <taxon>Bacillati</taxon>
        <taxon>Actinomycetota</taxon>
        <taxon>Actinomycetes</taxon>
        <taxon>Geodermatophilales</taxon>
        <taxon>Antricoccaceae</taxon>
        <taxon>Antricoccus</taxon>
    </lineage>
</organism>
<sequence>MSSKRIAAAIFAAALVVITGCSSSNDKPADKPAAKSTSVAKSTDSASPDAKSSGETPSPSDDSAGSGPTAATRSQLPDGASDPYGSGMADQSVVWAYSRILLYTNSYPGTLQLVADAPKYDAEAGGYTVETSFVAYSGYDIILASEWTLTIDGQQYKASPYPNAAEAPYLWLPVRSPIGNHPEATDNAVSGKLYFPIPQTTSPITMSYDNVSGDVHYKWADGGQK</sequence>
<evidence type="ECO:0000313" key="4">
    <source>
        <dbReference type="Proteomes" id="UP000237752"/>
    </source>
</evidence>
<evidence type="ECO:0000256" key="1">
    <source>
        <dbReference type="SAM" id="MobiDB-lite"/>
    </source>
</evidence>
<evidence type="ECO:0000256" key="2">
    <source>
        <dbReference type="SAM" id="SignalP"/>
    </source>
</evidence>
<name>A0A2T0ZY70_9ACTN</name>
<dbReference type="Proteomes" id="UP000237752">
    <property type="component" value="Unassembled WGS sequence"/>
</dbReference>
<feature type="compositionally biased region" description="Polar residues" evidence="1">
    <location>
        <begin position="35"/>
        <end position="46"/>
    </location>
</feature>
<reference evidence="3 4" key="1">
    <citation type="submission" date="2018-03" db="EMBL/GenBank/DDBJ databases">
        <title>Genomic Encyclopedia of Archaeal and Bacterial Type Strains, Phase II (KMG-II): from individual species to whole genera.</title>
        <authorList>
            <person name="Goeker M."/>
        </authorList>
    </citation>
    <scope>NUCLEOTIDE SEQUENCE [LARGE SCALE GENOMIC DNA]</scope>
    <source>
        <strain evidence="3 4">DSM 100065</strain>
    </source>
</reference>
<dbReference type="RefSeq" id="WP_146135390.1">
    <property type="nucleotide sequence ID" value="NZ_PVUE01000012.1"/>
</dbReference>
<proteinExistence type="predicted"/>